<dbReference type="Proteomes" id="UP000018050">
    <property type="component" value="Unassembled WGS sequence"/>
</dbReference>
<accession>U6GPL2</accession>
<dbReference type="AlphaFoldDB" id="U6GPL2"/>
<proteinExistence type="predicted"/>
<dbReference type="OrthoDB" id="345359at2759"/>
<dbReference type="EMBL" id="HG671237">
    <property type="protein sequence ID" value="CDI80534.1"/>
    <property type="molecule type" value="Genomic_DNA"/>
</dbReference>
<reference evidence="1" key="2">
    <citation type="submission" date="2013-10" db="EMBL/GenBank/DDBJ databases">
        <authorList>
            <person name="Aslett M."/>
        </authorList>
    </citation>
    <scope>NUCLEOTIDE SEQUENCE [LARGE SCALE GENOMIC DNA]</scope>
    <source>
        <strain evidence="1">Houghton</strain>
    </source>
</reference>
<dbReference type="GeneID" id="25269634"/>
<evidence type="ECO:0000313" key="2">
    <source>
        <dbReference type="Proteomes" id="UP000018050"/>
    </source>
</evidence>
<organism evidence="1 2">
    <name type="scientific">Eimeria acervulina</name>
    <name type="common">Coccidian parasite</name>
    <dbReference type="NCBI Taxonomy" id="5801"/>
    <lineage>
        <taxon>Eukaryota</taxon>
        <taxon>Sar</taxon>
        <taxon>Alveolata</taxon>
        <taxon>Apicomplexa</taxon>
        <taxon>Conoidasida</taxon>
        <taxon>Coccidia</taxon>
        <taxon>Eucoccidiorida</taxon>
        <taxon>Eimeriorina</taxon>
        <taxon>Eimeriidae</taxon>
        <taxon>Eimeria</taxon>
    </lineage>
</organism>
<reference evidence="1" key="1">
    <citation type="submission" date="2013-10" db="EMBL/GenBank/DDBJ databases">
        <title>Genomic analysis of the causative agents of coccidiosis in chickens.</title>
        <authorList>
            <person name="Reid A.J."/>
            <person name="Blake D."/>
            <person name="Billington K."/>
            <person name="Browne H."/>
            <person name="Dunn M."/>
            <person name="Hung S."/>
            <person name="Kawahara F."/>
            <person name="Miranda-Saavedra D."/>
            <person name="Mourier T."/>
            <person name="Nagra H."/>
            <person name="Otto T.D."/>
            <person name="Rawlings N."/>
            <person name="Sanchez A."/>
            <person name="Sanders M."/>
            <person name="Subramaniam C."/>
            <person name="Tay Y."/>
            <person name="Dear P."/>
            <person name="Doerig C."/>
            <person name="Gruber A."/>
            <person name="Parkinson J."/>
            <person name="Shirley M."/>
            <person name="Wan K.L."/>
            <person name="Berriman M."/>
            <person name="Tomley F."/>
            <person name="Pain A."/>
        </authorList>
    </citation>
    <scope>NUCLEOTIDE SEQUENCE [LARGE SCALE GENOMIC DNA]</scope>
    <source>
        <strain evidence="1">Houghton</strain>
    </source>
</reference>
<dbReference type="OMA" id="TNHVVSH"/>
<keyword evidence="2" id="KW-1185">Reference proteome</keyword>
<sequence length="181" mass="20134">MLDASRNTMDKITSQNPQQIMEGLSDLASKSRSELSARFTALQATMESYSKVDITNHVVSHMVDSVRPANLAESFSEGSNSLQETVSGYTKSVKDMMPPMDRIYELIASTFDVSAKMDQLKAIRIQDISPGKTIQDLTEFSDLSGAFETLRQRVTSVLEPVVHAVASMDLTQKLTDFTRRF</sequence>
<name>U6GPL2_EIMAC</name>
<gene>
    <name evidence="1" type="ORF">EAH_00015640</name>
</gene>
<evidence type="ECO:0000313" key="1">
    <source>
        <dbReference type="EMBL" id="CDI80534.1"/>
    </source>
</evidence>
<protein>
    <submittedName>
        <fullName evidence="1">Uncharacterized protein</fullName>
    </submittedName>
</protein>
<dbReference type="VEuPathDB" id="ToxoDB:EAH_00015640"/>
<dbReference type="RefSeq" id="XP_013249512.1">
    <property type="nucleotide sequence ID" value="XM_013394058.1"/>
</dbReference>